<dbReference type="Proteomes" id="UP000298663">
    <property type="component" value="Unassembled WGS sequence"/>
</dbReference>
<keyword evidence="2" id="KW-0812">Transmembrane</keyword>
<feature type="signal peptide" evidence="3">
    <location>
        <begin position="1"/>
        <end position="16"/>
    </location>
</feature>
<reference evidence="4 5" key="2">
    <citation type="journal article" date="2019" name="G3 (Bethesda)">
        <title>Hybrid Assembly of the Genome of the Entomopathogenic Nematode Steinernema carpocapsae Identifies the X-Chromosome.</title>
        <authorList>
            <person name="Serra L."/>
            <person name="Macchietto M."/>
            <person name="Macias-Munoz A."/>
            <person name="McGill C.J."/>
            <person name="Rodriguez I.M."/>
            <person name="Rodriguez B."/>
            <person name="Murad R."/>
            <person name="Mortazavi A."/>
        </authorList>
    </citation>
    <scope>NUCLEOTIDE SEQUENCE [LARGE SCALE GENOMIC DNA]</scope>
    <source>
        <strain evidence="4 5">ALL</strain>
    </source>
</reference>
<protein>
    <submittedName>
        <fullName evidence="4">Uncharacterized protein</fullName>
    </submittedName>
</protein>
<feature type="region of interest" description="Disordered" evidence="1">
    <location>
        <begin position="25"/>
        <end position="44"/>
    </location>
</feature>
<accession>A0A4U5NW30</accession>
<gene>
    <name evidence="4" type="ORF">L596_012119</name>
</gene>
<evidence type="ECO:0000256" key="2">
    <source>
        <dbReference type="SAM" id="Phobius"/>
    </source>
</evidence>
<dbReference type="EMBL" id="AZBU02000003">
    <property type="protein sequence ID" value="TKR87769.1"/>
    <property type="molecule type" value="Genomic_DNA"/>
</dbReference>
<evidence type="ECO:0000256" key="3">
    <source>
        <dbReference type="SAM" id="SignalP"/>
    </source>
</evidence>
<keyword evidence="2" id="KW-1133">Transmembrane helix</keyword>
<feature type="chain" id="PRO_5020373549" evidence="3">
    <location>
        <begin position="17"/>
        <end position="107"/>
    </location>
</feature>
<keyword evidence="2" id="KW-0472">Membrane</keyword>
<dbReference type="AlphaFoldDB" id="A0A4U5NW30"/>
<sequence length="107" mass="10778">MLSVALLTAFLPLVLGHVDIVVRVPGPPPPPPPPPPRPAPPPERPLSTNELIAIGIVAAIVVLAIAISIVVTAIVKCCNKKQLEVVNAPASGPSSAAPSDVVVIAAV</sequence>
<keyword evidence="5" id="KW-1185">Reference proteome</keyword>
<evidence type="ECO:0000256" key="1">
    <source>
        <dbReference type="SAM" id="MobiDB-lite"/>
    </source>
</evidence>
<comment type="caution">
    <text evidence="4">The sequence shown here is derived from an EMBL/GenBank/DDBJ whole genome shotgun (WGS) entry which is preliminary data.</text>
</comment>
<organism evidence="4 5">
    <name type="scientific">Steinernema carpocapsae</name>
    <name type="common">Entomopathogenic nematode</name>
    <dbReference type="NCBI Taxonomy" id="34508"/>
    <lineage>
        <taxon>Eukaryota</taxon>
        <taxon>Metazoa</taxon>
        <taxon>Ecdysozoa</taxon>
        <taxon>Nematoda</taxon>
        <taxon>Chromadorea</taxon>
        <taxon>Rhabditida</taxon>
        <taxon>Tylenchina</taxon>
        <taxon>Panagrolaimomorpha</taxon>
        <taxon>Strongyloidoidea</taxon>
        <taxon>Steinernematidae</taxon>
        <taxon>Steinernema</taxon>
    </lineage>
</organism>
<keyword evidence="3" id="KW-0732">Signal</keyword>
<proteinExistence type="predicted"/>
<reference evidence="4 5" key="1">
    <citation type="journal article" date="2015" name="Genome Biol.">
        <title>Comparative genomics of Steinernema reveals deeply conserved gene regulatory networks.</title>
        <authorList>
            <person name="Dillman A.R."/>
            <person name="Macchietto M."/>
            <person name="Porter C.F."/>
            <person name="Rogers A."/>
            <person name="Williams B."/>
            <person name="Antoshechkin I."/>
            <person name="Lee M.M."/>
            <person name="Goodwin Z."/>
            <person name="Lu X."/>
            <person name="Lewis E.E."/>
            <person name="Goodrich-Blair H."/>
            <person name="Stock S.P."/>
            <person name="Adams B.J."/>
            <person name="Sternberg P.W."/>
            <person name="Mortazavi A."/>
        </authorList>
    </citation>
    <scope>NUCLEOTIDE SEQUENCE [LARGE SCALE GENOMIC DNA]</scope>
    <source>
        <strain evidence="4 5">ALL</strain>
    </source>
</reference>
<evidence type="ECO:0000313" key="5">
    <source>
        <dbReference type="Proteomes" id="UP000298663"/>
    </source>
</evidence>
<evidence type="ECO:0000313" key="4">
    <source>
        <dbReference type="EMBL" id="TKR87769.1"/>
    </source>
</evidence>
<name>A0A4U5NW30_STECR</name>
<feature type="transmembrane region" description="Helical" evidence="2">
    <location>
        <begin position="51"/>
        <end position="75"/>
    </location>
</feature>